<sequence length="619" mass="70716">MKHKSVYLLCFLILPILLLTSVSANAVSNPVGEPSHAVKPKIEKYDLSHYRSVYSEKGDWNPFGQEEISRQINNVSDFFFSMTKILAGVTDYAIENLFQLDVINDFADKIGDFVGDIYQKLLSNLALTLFIIVCFNAFIIFSVQGNAREALKRAFLIMCLIGFGVGILANAGNIIRGTNNIGKDLNNIIMNSTSSIDGNIDYIHENSGMNHIRNQLFDMTIYRTYLVMNYGTVDEKEIKAKGKDRIDNILKQDFSKKGEEKTKEIIEKEVKENGINNKYMTQGYVFQKLAISVIGFIITLFMSIVFLSISFAKLIFSTFALFLFLFLVFSWIVSFIPGFELSVFSAFAKTLGYIILSACMTFLFVIVGLCIKLANSFIESNSQNAYFLNSIFIIVILFVMYKKRAQIINFVSRGNISFSPSAIGAGVMNRTQERFNKIRHEQAQNKKAKRENQRDEPAPPLQNDNDNDLRRRQQDKPMPLFINKENQKNGNKRREQQESMNGNDVKSASVESNANNYSKQPQKASQQEHQVRETRQRKDIQRSPQVVNQSLNNENHSINRKEQKSVQTAYDTDVQKRQIQNATQNQQSRQSGNRNQPITRNSQSKDRLKEQKDINKHGK</sequence>
<evidence type="ECO:0000256" key="1">
    <source>
        <dbReference type="SAM" id="MobiDB-lite"/>
    </source>
</evidence>
<keyword evidence="2" id="KW-0812">Transmembrane</keyword>
<comment type="caution">
    <text evidence="4">The sequence shown here is derived from an EMBL/GenBank/DDBJ whole genome shotgun (WGS) entry which is preliminary data.</text>
</comment>
<feature type="compositionally biased region" description="Low complexity" evidence="1">
    <location>
        <begin position="584"/>
        <end position="596"/>
    </location>
</feature>
<evidence type="ECO:0000313" key="4">
    <source>
        <dbReference type="EMBL" id="MRV78290.1"/>
    </source>
</evidence>
<feature type="compositionally biased region" description="Polar residues" evidence="1">
    <location>
        <begin position="498"/>
        <end position="528"/>
    </location>
</feature>
<keyword evidence="2" id="KW-0472">Membrane</keyword>
<feature type="chain" id="PRO_5025459583" description="Mating channel protein" evidence="3">
    <location>
        <begin position="27"/>
        <end position="619"/>
    </location>
</feature>
<reference evidence="4" key="1">
    <citation type="journal article" date="2018" name="Open Forum Infect. Dis.">
        <title>The Cefazolin Inoculum Effect Is Associated With Increased Mortality in Methicillin-Susceptible Staphylococcus aureus Bacteremia.</title>
        <authorList>
            <person name="Miller W.R."/>
            <person name="Seas C."/>
            <person name="Carvajal L.P."/>
            <person name="Diaz L."/>
            <person name="Echeverri A.M."/>
            <person name="Ferro C."/>
            <person name="Rios R."/>
            <person name="Porras P."/>
            <person name="Luna C."/>
            <person name="Gotuzzo E."/>
            <person name="Munita J.M."/>
            <person name="Nannini E."/>
            <person name="Carcamo C."/>
            <person name="Reyes J."/>
            <person name="Arias C.A."/>
        </authorList>
    </citation>
    <scope>NUCLEOTIDE SEQUENCE</scope>
    <source>
        <strain evidence="4">UA917</strain>
    </source>
</reference>
<dbReference type="AlphaFoldDB" id="A0A6A8FZA0"/>
<feature type="compositionally biased region" description="Basic and acidic residues" evidence="1">
    <location>
        <begin position="529"/>
        <end position="541"/>
    </location>
</feature>
<feature type="compositionally biased region" description="Basic and acidic residues" evidence="1">
    <location>
        <begin position="441"/>
        <end position="457"/>
    </location>
</feature>
<feature type="transmembrane region" description="Helical" evidence="2">
    <location>
        <begin position="351"/>
        <end position="373"/>
    </location>
</feature>
<feature type="compositionally biased region" description="Basic and acidic residues" evidence="1">
    <location>
        <begin position="603"/>
        <end position="619"/>
    </location>
</feature>
<feature type="compositionally biased region" description="Polar residues" evidence="1">
    <location>
        <begin position="542"/>
        <end position="556"/>
    </location>
</feature>
<dbReference type="InterPro" id="IPR058112">
    <property type="entry name" value="CD3337_EF1877-like"/>
</dbReference>
<name>A0A6A8FZA0_STAAU</name>
<gene>
    <name evidence="4" type="ORF">GF572_07270</name>
</gene>
<organism evidence="4">
    <name type="scientific">Staphylococcus aureus</name>
    <dbReference type="NCBI Taxonomy" id="1280"/>
    <lineage>
        <taxon>Bacteria</taxon>
        <taxon>Bacillati</taxon>
        <taxon>Bacillota</taxon>
        <taxon>Bacilli</taxon>
        <taxon>Bacillales</taxon>
        <taxon>Staphylococcaceae</taxon>
        <taxon>Staphylococcus</taxon>
    </lineage>
</organism>
<keyword evidence="3" id="KW-0732">Signal</keyword>
<feature type="transmembrane region" description="Helical" evidence="2">
    <location>
        <begin position="121"/>
        <end position="143"/>
    </location>
</feature>
<accession>A0A6A8FZA0</accession>
<evidence type="ECO:0000256" key="2">
    <source>
        <dbReference type="SAM" id="Phobius"/>
    </source>
</evidence>
<keyword evidence="2" id="KW-1133">Transmembrane helix</keyword>
<protein>
    <recommendedName>
        <fullName evidence="5">Mating channel protein</fullName>
    </recommendedName>
</protein>
<feature type="transmembrane region" description="Helical" evidence="2">
    <location>
        <begin position="289"/>
        <end position="312"/>
    </location>
</feature>
<dbReference type="EMBL" id="WKIA01000063">
    <property type="protein sequence ID" value="MRV78290.1"/>
    <property type="molecule type" value="Genomic_DNA"/>
</dbReference>
<proteinExistence type="predicted"/>
<feature type="transmembrane region" description="Helical" evidence="2">
    <location>
        <begin position="319"/>
        <end position="339"/>
    </location>
</feature>
<dbReference type="NCBIfam" id="NF046089">
    <property type="entry name" value="CD3337_EF1877"/>
    <property type="match status" value="1"/>
</dbReference>
<evidence type="ECO:0000256" key="3">
    <source>
        <dbReference type="SAM" id="SignalP"/>
    </source>
</evidence>
<feature type="transmembrane region" description="Helical" evidence="2">
    <location>
        <begin position="385"/>
        <end position="401"/>
    </location>
</feature>
<feature type="transmembrane region" description="Helical" evidence="2">
    <location>
        <begin position="155"/>
        <end position="175"/>
    </location>
</feature>
<feature type="signal peptide" evidence="3">
    <location>
        <begin position="1"/>
        <end position="26"/>
    </location>
</feature>
<evidence type="ECO:0008006" key="5">
    <source>
        <dbReference type="Google" id="ProtNLM"/>
    </source>
</evidence>
<dbReference type="RefSeq" id="WP_154275467.1">
    <property type="nucleotide sequence ID" value="NZ_WKHJ01000008.1"/>
</dbReference>
<feature type="region of interest" description="Disordered" evidence="1">
    <location>
        <begin position="441"/>
        <end position="619"/>
    </location>
</feature>